<organism evidence="1 2">
    <name type="scientific">Paramecium primaurelia</name>
    <dbReference type="NCBI Taxonomy" id="5886"/>
    <lineage>
        <taxon>Eukaryota</taxon>
        <taxon>Sar</taxon>
        <taxon>Alveolata</taxon>
        <taxon>Ciliophora</taxon>
        <taxon>Intramacronucleata</taxon>
        <taxon>Oligohymenophorea</taxon>
        <taxon>Peniculida</taxon>
        <taxon>Parameciidae</taxon>
        <taxon>Paramecium</taxon>
    </lineage>
</organism>
<keyword evidence="2" id="KW-1185">Reference proteome</keyword>
<evidence type="ECO:0000313" key="1">
    <source>
        <dbReference type="EMBL" id="CAD8063584.1"/>
    </source>
</evidence>
<comment type="caution">
    <text evidence="1">The sequence shown here is derived from an EMBL/GenBank/DDBJ whole genome shotgun (WGS) entry which is preliminary data.</text>
</comment>
<evidence type="ECO:0000313" key="2">
    <source>
        <dbReference type="Proteomes" id="UP000688137"/>
    </source>
</evidence>
<sequence length="360" mass="43419">MKGIESLNKSAYFKEKYFNPNNIFNQIETNLRVIKEKCEQQILKQNSQYQIEMFQEVLDHLNNIIQCNSDRQIIFKQNHQLIIDNQSQYYQLTNYNMDSQMKYGVTLIFPNQITIEEIFSDQLTFKEFYHFLLKKFSDEIKQMFVILDQDTNIINPDDWDQPFIYGNKQHSLFFIQSLQFYIMQQQQQEIRQETYPINQKVQIQQNDFKHQLFQSHNIYPNKDIKKESLNSQFHSSILKNGQSLMNVIQYKCQQCNQIIQNKQIMLKCFHNYHEDCLSSMLKIQIESNQPTLNCLCNKKIKMNEVNVLNKVQIERLYQNQINLIYQKQQALFIKCNKCQFFYIKAQNKSQIRQVCLMCQV</sequence>
<name>A0A8S1LLD2_PARPR</name>
<protein>
    <recommendedName>
        <fullName evidence="3">RING-type domain-containing protein</fullName>
    </recommendedName>
</protein>
<proteinExistence type="predicted"/>
<accession>A0A8S1LLD2</accession>
<dbReference type="OMA" id="RSACIMC"/>
<dbReference type="AlphaFoldDB" id="A0A8S1LLD2"/>
<dbReference type="Proteomes" id="UP000688137">
    <property type="component" value="Unassembled WGS sequence"/>
</dbReference>
<reference evidence="1" key="1">
    <citation type="submission" date="2021-01" db="EMBL/GenBank/DDBJ databases">
        <authorList>
            <consortium name="Genoscope - CEA"/>
            <person name="William W."/>
        </authorList>
    </citation>
    <scope>NUCLEOTIDE SEQUENCE</scope>
</reference>
<gene>
    <name evidence="1" type="ORF">PPRIM_AZ9-3.1.T0350038</name>
</gene>
<dbReference type="EMBL" id="CAJJDM010000034">
    <property type="protein sequence ID" value="CAD8063584.1"/>
    <property type="molecule type" value="Genomic_DNA"/>
</dbReference>
<evidence type="ECO:0008006" key="3">
    <source>
        <dbReference type="Google" id="ProtNLM"/>
    </source>
</evidence>